<dbReference type="AlphaFoldDB" id="Q17Z23"/>
<dbReference type="Proteomes" id="UP000000775">
    <property type="component" value="Chromosome"/>
</dbReference>
<evidence type="ECO:0000256" key="1">
    <source>
        <dbReference type="ARBA" id="ARBA00006217"/>
    </source>
</evidence>
<dbReference type="InterPro" id="IPR001765">
    <property type="entry name" value="Carbonic_anhydrase"/>
</dbReference>
<dbReference type="InterPro" id="IPR045066">
    <property type="entry name" value="Beta_CA_cladeB"/>
</dbReference>
<keyword evidence="8" id="KW-0175">Coiled coil</keyword>
<evidence type="ECO:0000256" key="5">
    <source>
        <dbReference type="ARBA" id="ARBA00023239"/>
    </source>
</evidence>
<dbReference type="PANTHER" id="PTHR11002">
    <property type="entry name" value="CARBONIC ANHYDRASE"/>
    <property type="match status" value="1"/>
</dbReference>
<reference evidence="9 10" key="1">
    <citation type="journal article" date="2006" name="PLoS Genet.">
        <title>Who ate whom? Adaptive Helicobacter genomic changes that accompanied a host jump from early humans to large felines.</title>
        <authorList>
            <person name="Eppinger M."/>
            <person name="Baar C."/>
            <person name="Linz B."/>
            <person name="Raddatz G."/>
            <person name="Lanz C."/>
            <person name="Keller H."/>
            <person name="Morelli G."/>
            <person name="Gressmann H."/>
            <person name="Achtman M."/>
            <person name="Schuster S.C."/>
        </authorList>
    </citation>
    <scope>NUCLEOTIDE SEQUENCE [LARGE SCALE GENOMIC DNA]</scope>
    <source>
        <strain evidence="9 10">Sheeba</strain>
    </source>
</reference>
<dbReference type="STRING" id="382638.Hac_0257"/>
<dbReference type="EC" id="4.2.1.1" evidence="2"/>
<evidence type="ECO:0000256" key="3">
    <source>
        <dbReference type="ARBA" id="ARBA00022723"/>
    </source>
</evidence>
<evidence type="ECO:0000256" key="6">
    <source>
        <dbReference type="ARBA" id="ARBA00048348"/>
    </source>
</evidence>
<evidence type="ECO:0000256" key="4">
    <source>
        <dbReference type="ARBA" id="ARBA00022833"/>
    </source>
</evidence>
<organism evidence="9 10">
    <name type="scientific">Helicobacter acinonychis (strain Sheeba)</name>
    <dbReference type="NCBI Taxonomy" id="382638"/>
    <lineage>
        <taxon>Bacteria</taxon>
        <taxon>Pseudomonadati</taxon>
        <taxon>Campylobacterota</taxon>
        <taxon>Epsilonproteobacteria</taxon>
        <taxon>Campylobacterales</taxon>
        <taxon>Helicobacteraceae</taxon>
        <taxon>Helicobacter</taxon>
    </lineage>
</organism>
<dbReference type="Gene3D" id="3.40.1050.10">
    <property type="entry name" value="Carbonic anhydrase"/>
    <property type="match status" value="1"/>
</dbReference>
<dbReference type="BioCyc" id="HACI382638:HAC_RS01120-MONOMER"/>
<keyword evidence="5 9" id="KW-0456">Lyase</keyword>
<keyword evidence="4 7" id="KW-0862">Zinc</keyword>
<keyword evidence="3 7" id="KW-0479">Metal-binding</keyword>
<evidence type="ECO:0000313" key="10">
    <source>
        <dbReference type="Proteomes" id="UP000000775"/>
    </source>
</evidence>
<evidence type="ECO:0000256" key="8">
    <source>
        <dbReference type="SAM" id="Coils"/>
    </source>
</evidence>
<protein>
    <recommendedName>
        <fullName evidence="2">carbonic anhydrase</fullName>
        <ecNumber evidence="2">4.2.1.1</ecNumber>
    </recommendedName>
</protein>
<comment type="catalytic activity">
    <reaction evidence="6">
        <text>hydrogencarbonate + H(+) = CO2 + H2O</text>
        <dbReference type="Rhea" id="RHEA:10748"/>
        <dbReference type="ChEBI" id="CHEBI:15377"/>
        <dbReference type="ChEBI" id="CHEBI:15378"/>
        <dbReference type="ChEBI" id="CHEBI:16526"/>
        <dbReference type="ChEBI" id="CHEBI:17544"/>
        <dbReference type="EC" id="4.2.1.1"/>
    </reaction>
</comment>
<dbReference type="RefSeq" id="WP_011577218.1">
    <property type="nucleotide sequence ID" value="NC_008229.1"/>
</dbReference>
<evidence type="ECO:0000256" key="2">
    <source>
        <dbReference type="ARBA" id="ARBA00012925"/>
    </source>
</evidence>
<dbReference type="GO" id="GO:0008270">
    <property type="term" value="F:zinc ion binding"/>
    <property type="evidence" value="ECO:0007669"/>
    <property type="project" value="InterPro"/>
</dbReference>
<feature type="coiled-coil region" evidence="8">
    <location>
        <begin position="1"/>
        <end position="28"/>
    </location>
</feature>
<dbReference type="SMART" id="SM00947">
    <property type="entry name" value="Pro_CA"/>
    <property type="match status" value="1"/>
</dbReference>
<dbReference type="KEGG" id="hac:Hac_0257"/>
<dbReference type="HOGENOM" id="CLU_053879_5_3_7"/>
<name>Q17Z23_HELAH</name>
<dbReference type="PANTHER" id="PTHR11002:SF76">
    <property type="entry name" value="CARBONIC ANHYDRASE"/>
    <property type="match status" value="1"/>
</dbReference>
<comment type="cofactor">
    <cofactor evidence="7">
        <name>Zn(2+)</name>
        <dbReference type="ChEBI" id="CHEBI:29105"/>
    </cofactor>
    <text evidence="7">Binds 1 zinc ion per subunit.</text>
</comment>
<dbReference type="GO" id="GO:0004089">
    <property type="term" value="F:carbonate dehydratase activity"/>
    <property type="evidence" value="ECO:0007669"/>
    <property type="project" value="UniProtKB-EC"/>
</dbReference>
<sequence length="221" mass="25737">MKAFLGVLEFQENEYEELKELCESLKTKQKPHTLFISCVNSRVVPNLITGTKPGELYVIRNMGNVIPSQTSYKESLSTIASIEYAIMHAGIQNVIICGHSNCGACESIHLIDNKTTKVKTPYTTNWIQFLEPIKKELKDHPQFSSHSARRSWFTERLNVHLQLNNLLSYDFIQEKVIKNELKIFGWHYIIETGKIYNYNFESHFFEPIEETIKQRINHENL</sequence>
<feature type="binding site" evidence="7">
    <location>
        <position position="38"/>
    </location>
    <ligand>
        <name>Zn(2+)</name>
        <dbReference type="ChEBI" id="CHEBI:29105"/>
    </ligand>
</feature>
<dbReference type="eggNOG" id="COG0288">
    <property type="taxonomic scope" value="Bacteria"/>
</dbReference>
<comment type="similarity">
    <text evidence="1">Belongs to the beta-class carbonic anhydrase family.</text>
</comment>
<proteinExistence type="inferred from homology"/>
<feature type="binding site" evidence="7">
    <location>
        <position position="102"/>
    </location>
    <ligand>
        <name>Zn(2+)</name>
        <dbReference type="ChEBI" id="CHEBI:29105"/>
    </ligand>
</feature>
<keyword evidence="10" id="KW-1185">Reference proteome</keyword>
<evidence type="ECO:0000256" key="7">
    <source>
        <dbReference type="PIRSR" id="PIRSR601765-1"/>
    </source>
</evidence>
<feature type="binding site" evidence="7">
    <location>
        <position position="99"/>
    </location>
    <ligand>
        <name>Zn(2+)</name>
        <dbReference type="ChEBI" id="CHEBI:29105"/>
    </ligand>
</feature>
<accession>Q17Z23</accession>
<dbReference type="GeneID" id="31757770"/>
<gene>
    <name evidence="9" type="primary">cynT</name>
    <name evidence="9" type="ordered locus">Hac_0257</name>
</gene>
<dbReference type="CDD" id="cd00884">
    <property type="entry name" value="beta_CA_cladeB"/>
    <property type="match status" value="1"/>
</dbReference>
<evidence type="ECO:0000313" key="9">
    <source>
        <dbReference type="EMBL" id="CAJ99103.1"/>
    </source>
</evidence>
<dbReference type="SUPFAM" id="SSF53056">
    <property type="entry name" value="beta-carbonic anhydrase, cab"/>
    <property type="match status" value="1"/>
</dbReference>
<dbReference type="InterPro" id="IPR036874">
    <property type="entry name" value="Carbonic_anhydrase_sf"/>
</dbReference>
<dbReference type="EMBL" id="AM260522">
    <property type="protein sequence ID" value="CAJ99103.1"/>
    <property type="molecule type" value="Genomic_DNA"/>
</dbReference>
<dbReference type="OrthoDB" id="9797527at2"/>
<dbReference type="Pfam" id="PF00484">
    <property type="entry name" value="Pro_CA"/>
    <property type="match status" value="1"/>
</dbReference>